<accession>A0AAE0ZTT5</accession>
<keyword evidence="2" id="KW-1185">Reference proteome</keyword>
<dbReference type="Proteomes" id="UP001283361">
    <property type="component" value="Unassembled WGS sequence"/>
</dbReference>
<dbReference type="EMBL" id="JAWDGP010003385">
    <property type="protein sequence ID" value="KAK3774806.1"/>
    <property type="molecule type" value="Genomic_DNA"/>
</dbReference>
<sequence length="214" mass="23150">MEPSRQVLYFTVTRSSNRRITSEGNTSQNERISSQVVLRGSSAARKGTVPDNQGRLAGLQVRRTAGKVDPVQRCISRPNEISSDVALCASWRALHPLSHVHLATTILCGLECRALDACSLPVRRSASEVSHAPLSVEKAQVSGAQLWRLVYMEQSATSVENPGDKADQGRQGAHNSSGLAVRSLRVAVGTTARGLNPKHNINIHQRKQGGKMTL</sequence>
<organism evidence="1 2">
    <name type="scientific">Elysia crispata</name>
    <name type="common">lettuce slug</name>
    <dbReference type="NCBI Taxonomy" id="231223"/>
    <lineage>
        <taxon>Eukaryota</taxon>
        <taxon>Metazoa</taxon>
        <taxon>Spiralia</taxon>
        <taxon>Lophotrochozoa</taxon>
        <taxon>Mollusca</taxon>
        <taxon>Gastropoda</taxon>
        <taxon>Heterobranchia</taxon>
        <taxon>Euthyneura</taxon>
        <taxon>Panpulmonata</taxon>
        <taxon>Sacoglossa</taxon>
        <taxon>Placobranchoidea</taxon>
        <taxon>Plakobranchidae</taxon>
        <taxon>Elysia</taxon>
    </lineage>
</organism>
<dbReference type="AlphaFoldDB" id="A0AAE0ZTT5"/>
<evidence type="ECO:0000313" key="2">
    <source>
        <dbReference type="Proteomes" id="UP001283361"/>
    </source>
</evidence>
<evidence type="ECO:0000313" key="1">
    <source>
        <dbReference type="EMBL" id="KAK3774806.1"/>
    </source>
</evidence>
<name>A0AAE0ZTT5_9GAST</name>
<reference evidence="1" key="1">
    <citation type="journal article" date="2023" name="G3 (Bethesda)">
        <title>A reference genome for the long-term kleptoplast-retaining sea slug Elysia crispata morphotype clarki.</title>
        <authorList>
            <person name="Eastman K.E."/>
            <person name="Pendleton A.L."/>
            <person name="Shaikh M.A."/>
            <person name="Suttiyut T."/>
            <person name="Ogas R."/>
            <person name="Tomko P."/>
            <person name="Gavelis G."/>
            <person name="Widhalm J.R."/>
            <person name="Wisecaver J.H."/>
        </authorList>
    </citation>
    <scope>NUCLEOTIDE SEQUENCE</scope>
    <source>
        <strain evidence="1">ECLA1</strain>
    </source>
</reference>
<comment type="caution">
    <text evidence="1">The sequence shown here is derived from an EMBL/GenBank/DDBJ whole genome shotgun (WGS) entry which is preliminary data.</text>
</comment>
<protein>
    <submittedName>
        <fullName evidence="1">Uncharacterized protein</fullName>
    </submittedName>
</protein>
<proteinExistence type="predicted"/>
<gene>
    <name evidence="1" type="ORF">RRG08_018798</name>
</gene>